<protein>
    <submittedName>
        <fullName evidence="1">Uncharacterized protein</fullName>
    </submittedName>
</protein>
<evidence type="ECO:0000313" key="1">
    <source>
        <dbReference type="EMBL" id="EAZ90571.1"/>
    </source>
</evidence>
<proteinExistence type="predicted"/>
<reference evidence="1 2" key="1">
    <citation type="submission" date="2007-03" db="EMBL/GenBank/DDBJ databases">
        <authorList>
            <person name="Stal L."/>
            <person name="Ferriera S."/>
            <person name="Johnson J."/>
            <person name="Kravitz S."/>
            <person name="Beeson K."/>
            <person name="Sutton G."/>
            <person name="Rogers Y.-H."/>
            <person name="Friedman R."/>
            <person name="Frazier M."/>
            <person name="Venter J.C."/>
        </authorList>
    </citation>
    <scope>NUCLEOTIDE SEQUENCE [LARGE SCALE GENOMIC DNA]</scope>
    <source>
        <strain evidence="1 2">CCY0110</strain>
    </source>
</reference>
<sequence>MGLTKYQVPRFKNSLLESGLVNINVNWQICQGISVEILSFRVKKMEA</sequence>
<name>A3ISK1_9CHRO</name>
<organism evidence="1 2">
    <name type="scientific">Crocosphaera chwakensis CCY0110</name>
    <dbReference type="NCBI Taxonomy" id="391612"/>
    <lineage>
        <taxon>Bacteria</taxon>
        <taxon>Bacillati</taxon>
        <taxon>Cyanobacteriota</taxon>
        <taxon>Cyanophyceae</taxon>
        <taxon>Oscillatoriophycideae</taxon>
        <taxon>Chroococcales</taxon>
        <taxon>Aphanothecaceae</taxon>
        <taxon>Crocosphaera</taxon>
        <taxon>Crocosphaera chwakensis</taxon>
    </lineage>
</organism>
<dbReference type="AlphaFoldDB" id="A3ISK1"/>
<comment type="caution">
    <text evidence="1">The sequence shown here is derived from an EMBL/GenBank/DDBJ whole genome shotgun (WGS) entry which is preliminary data.</text>
</comment>
<gene>
    <name evidence="1" type="ORF">CY0110_20278</name>
</gene>
<dbReference type="EMBL" id="AAXW01000023">
    <property type="protein sequence ID" value="EAZ90571.1"/>
    <property type="molecule type" value="Genomic_DNA"/>
</dbReference>
<accession>A3ISK1</accession>
<evidence type="ECO:0000313" key="2">
    <source>
        <dbReference type="Proteomes" id="UP000003781"/>
    </source>
</evidence>
<dbReference type="Proteomes" id="UP000003781">
    <property type="component" value="Unassembled WGS sequence"/>
</dbReference>
<keyword evidence="2" id="KW-1185">Reference proteome</keyword>